<organism evidence="1 2">
    <name type="scientific">Tenacibaculum phage PTm1</name>
    <dbReference type="NCBI Taxonomy" id="2547425"/>
    <lineage>
        <taxon>Viruses</taxon>
        <taxon>Duplodnaviria</taxon>
        <taxon>Heunggongvirae</taxon>
        <taxon>Uroviricota</taxon>
        <taxon>Caudoviricetes</taxon>
        <taxon>Shirahamavirus</taxon>
        <taxon>Shirahamavirus PTm1</taxon>
    </lineage>
</organism>
<accession>A0A5S9BZ14</accession>
<dbReference type="KEGG" id="vg:55802890"/>
<proteinExistence type="predicted"/>
<dbReference type="Proteomes" id="UP000422648">
    <property type="component" value="Segment"/>
</dbReference>
<keyword evidence="2" id="KW-1185">Reference proteome</keyword>
<dbReference type="GeneID" id="55802890"/>
<dbReference type="RefSeq" id="YP_009873769.1">
    <property type="nucleotide sequence ID" value="NC_049340.1"/>
</dbReference>
<sequence length="133" mass="15186">MNKLIAVLETTSPSYLHKIIGTNGDSDLLRCSTEPERLFGVATSIPIQSYHVYIVSDCEIKVGDLYINFEDYYTESTRIKTATQKPSGQYCYKLYATSDISVKGVKQLDHSFFEKKINMDEVRQCMTSHNQLK</sequence>
<reference evidence="1 2" key="1">
    <citation type="journal article" date="2019" name="Arch. Virol.">
        <title>A novel jumbo Tenacibaculum maritimum lytic phage with head-fiber-like appendages.</title>
        <authorList>
            <person name="Kawato Y."/>
            <person name="Istiqomah I."/>
            <person name="Gaafar A.Y."/>
            <person name="Hanaoka M."/>
            <person name="Ishimaru K."/>
            <person name="Yasuike M."/>
            <person name="Nishiki I."/>
            <person name="Nakamura Y."/>
            <person name="Fujiwara A."/>
            <person name="Nakai T."/>
        </authorList>
    </citation>
    <scope>NUCLEOTIDE SEQUENCE [LARGE SCALE GENOMIC DNA]</scope>
    <source>
        <strain evidence="1 2">PTm1</strain>
    </source>
</reference>
<name>A0A5S9BZ14_9CAUD</name>
<evidence type="ECO:0000313" key="2">
    <source>
        <dbReference type="Proteomes" id="UP000422648"/>
    </source>
</evidence>
<evidence type="ECO:0000313" key="1">
    <source>
        <dbReference type="EMBL" id="BBI90477.1"/>
    </source>
</evidence>
<protein>
    <submittedName>
        <fullName evidence="1">Uncharacterized protein</fullName>
    </submittedName>
</protein>
<dbReference type="EMBL" id="AP019524">
    <property type="protein sequence ID" value="BBI90477.1"/>
    <property type="molecule type" value="Genomic_DNA"/>
</dbReference>